<organism evidence="2 3">
    <name type="scientific">Dichotomopilus funicola</name>
    <dbReference type="NCBI Taxonomy" id="1934379"/>
    <lineage>
        <taxon>Eukaryota</taxon>
        <taxon>Fungi</taxon>
        <taxon>Dikarya</taxon>
        <taxon>Ascomycota</taxon>
        <taxon>Pezizomycotina</taxon>
        <taxon>Sordariomycetes</taxon>
        <taxon>Sordariomycetidae</taxon>
        <taxon>Sordariales</taxon>
        <taxon>Chaetomiaceae</taxon>
        <taxon>Dichotomopilus</taxon>
    </lineage>
</organism>
<keyword evidence="3" id="KW-1185">Reference proteome</keyword>
<comment type="caution">
    <text evidence="2">The sequence shown here is derived from an EMBL/GenBank/DDBJ whole genome shotgun (WGS) entry which is preliminary data.</text>
</comment>
<evidence type="ECO:0000256" key="1">
    <source>
        <dbReference type="SAM" id="MobiDB-lite"/>
    </source>
</evidence>
<feature type="compositionally biased region" description="Acidic residues" evidence="1">
    <location>
        <begin position="358"/>
        <end position="374"/>
    </location>
</feature>
<dbReference type="RefSeq" id="XP_062634307.1">
    <property type="nucleotide sequence ID" value="XM_062781769.1"/>
</dbReference>
<evidence type="ECO:0000313" key="2">
    <source>
        <dbReference type="EMBL" id="KAK4140936.1"/>
    </source>
</evidence>
<dbReference type="Proteomes" id="UP001302676">
    <property type="component" value="Unassembled WGS sequence"/>
</dbReference>
<accession>A0AAN6UY39</accession>
<dbReference type="AlphaFoldDB" id="A0AAN6UY39"/>
<dbReference type="EMBL" id="MU853620">
    <property type="protein sequence ID" value="KAK4140936.1"/>
    <property type="molecule type" value="Genomic_DNA"/>
</dbReference>
<protein>
    <submittedName>
        <fullName evidence="2">Uncharacterized protein</fullName>
    </submittedName>
</protein>
<gene>
    <name evidence="2" type="ORF">C8A04DRAFT_31482</name>
</gene>
<proteinExistence type="predicted"/>
<feature type="compositionally biased region" description="Pro residues" evidence="1">
    <location>
        <begin position="334"/>
        <end position="344"/>
    </location>
</feature>
<dbReference type="GeneID" id="87818382"/>
<reference evidence="2" key="1">
    <citation type="journal article" date="2023" name="Mol. Phylogenet. Evol.">
        <title>Genome-scale phylogeny and comparative genomics of the fungal order Sordariales.</title>
        <authorList>
            <person name="Hensen N."/>
            <person name="Bonometti L."/>
            <person name="Westerberg I."/>
            <person name="Brannstrom I.O."/>
            <person name="Guillou S."/>
            <person name="Cros-Aarteil S."/>
            <person name="Calhoun S."/>
            <person name="Haridas S."/>
            <person name="Kuo A."/>
            <person name="Mondo S."/>
            <person name="Pangilinan J."/>
            <person name="Riley R."/>
            <person name="LaButti K."/>
            <person name="Andreopoulos B."/>
            <person name="Lipzen A."/>
            <person name="Chen C."/>
            <person name="Yan M."/>
            <person name="Daum C."/>
            <person name="Ng V."/>
            <person name="Clum A."/>
            <person name="Steindorff A."/>
            <person name="Ohm R.A."/>
            <person name="Martin F."/>
            <person name="Silar P."/>
            <person name="Natvig D.O."/>
            <person name="Lalanne C."/>
            <person name="Gautier V."/>
            <person name="Ament-Velasquez S.L."/>
            <person name="Kruys A."/>
            <person name="Hutchinson M.I."/>
            <person name="Powell A.J."/>
            <person name="Barry K."/>
            <person name="Miller A.N."/>
            <person name="Grigoriev I.V."/>
            <person name="Debuchy R."/>
            <person name="Gladieux P."/>
            <person name="Hiltunen Thoren M."/>
            <person name="Johannesson H."/>
        </authorList>
    </citation>
    <scope>NUCLEOTIDE SEQUENCE</scope>
    <source>
        <strain evidence="2">CBS 141.50</strain>
    </source>
</reference>
<name>A0AAN6UY39_9PEZI</name>
<reference evidence="2" key="2">
    <citation type="submission" date="2023-05" db="EMBL/GenBank/DDBJ databases">
        <authorList>
            <consortium name="Lawrence Berkeley National Laboratory"/>
            <person name="Steindorff A."/>
            <person name="Hensen N."/>
            <person name="Bonometti L."/>
            <person name="Westerberg I."/>
            <person name="Brannstrom I.O."/>
            <person name="Guillou S."/>
            <person name="Cros-Aarteil S."/>
            <person name="Calhoun S."/>
            <person name="Haridas S."/>
            <person name="Kuo A."/>
            <person name="Mondo S."/>
            <person name="Pangilinan J."/>
            <person name="Riley R."/>
            <person name="Labutti K."/>
            <person name="Andreopoulos B."/>
            <person name="Lipzen A."/>
            <person name="Chen C."/>
            <person name="Yanf M."/>
            <person name="Daum C."/>
            <person name="Ng V."/>
            <person name="Clum A."/>
            <person name="Ohm R."/>
            <person name="Martin F."/>
            <person name="Silar P."/>
            <person name="Natvig D."/>
            <person name="Lalanne C."/>
            <person name="Gautier V."/>
            <person name="Ament-Velasquez S.L."/>
            <person name="Kruys A."/>
            <person name="Hutchinson M.I."/>
            <person name="Powell A.J."/>
            <person name="Barry K."/>
            <person name="Miller A.N."/>
            <person name="Grigoriev I.V."/>
            <person name="Debuchy R."/>
            <person name="Gladieux P."/>
            <person name="Thoren M.H."/>
            <person name="Johannesson H."/>
        </authorList>
    </citation>
    <scope>NUCLEOTIDE SEQUENCE</scope>
    <source>
        <strain evidence="2">CBS 141.50</strain>
    </source>
</reference>
<sequence length="604" mass="67910">MSQPDPSKPIDSHGIPFPPGRSPFMGLPQNIILLIAQELDNMDRSRSLFSRPSVSTLCQTAPALRAITARVIYNEADLLPTYDETCPHEFLITDCLRASSRLLRTARSTPELARLVLHLKIGPPGPINAMDSVPDDLVTMVRDIVRRMFKVHVLDHGRISATIVLMALVMSLPNLTSLFIITSEKWLSTSFLTKPGAPEPPVNLLHMRGLNIIPDDRLGETDVGVRLQLFNGLLHRLPALERLNVLLPRNGETLTARLPNLKTLYLKRGHLSYKALRVLLRDCVLLRRVMITHDVYSTLRDTFMPVSPAQILECLDRAACRDTLEKLTIHTWLPPAPIPAPENPYYPRRDGNNNADADANDDDDDDDDDDEMLDIDGNPVHPDDDGMIIDSDSDSGSLHSISTLSSLVSSIHSDDGENSHLKVRPYPARPVPAGEFGFLGEYRRSLAEVGPGLRAVSLDYNAFGWVSDAENGGNGNGGESRITIARMLDGLGNLETVSLFNVLLEDRLMWDLAEFIEQLPYNGWPRLREVVIQTPRNIEPNERWRRYWRPAKNWTVAWNGMSTDKWQAEGRWVYRFTVGGRVRFNLYAGRFETDHWPDVEYGGL</sequence>
<evidence type="ECO:0000313" key="3">
    <source>
        <dbReference type="Proteomes" id="UP001302676"/>
    </source>
</evidence>
<feature type="region of interest" description="Disordered" evidence="1">
    <location>
        <begin position="333"/>
        <end position="395"/>
    </location>
</feature>